<keyword evidence="3" id="KW-1185">Reference proteome</keyword>
<organism evidence="2 3">
    <name type="scientific">Hahella chejuensis (strain KCTC 2396)</name>
    <dbReference type="NCBI Taxonomy" id="349521"/>
    <lineage>
        <taxon>Bacteria</taxon>
        <taxon>Pseudomonadati</taxon>
        <taxon>Pseudomonadota</taxon>
        <taxon>Gammaproteobacteria</taxon>
        <taxon>Oceanospirillales</taxon>
        <taxon>Hahellaceae</taxon>
        <taxon>Hahella</taxon>
    </lineage>
</organism>
<proteinExistence type="predicted"/>
<dbReference type="InterPro" id="IPR026387">
    <property type="entry name" value="OMP_w_GlyGly"/>
</dbReference>
<evidence type="ECO:0008006" key="4">
    <source>
        <dbReference type="Google" id="ProtNLM"/>
    </source>
</evidence>
<dbReference type="EMBL" id="CP000155">
    <property type="protein sequence ID" value="ABC31594.1"/>
    <property type="molecule type" value="Genomic_DNA"/>
</dbReference>
<evidence type="ECO:0000313" key="2">
    <source>
        <dbReference type="EMBL" id="ABC31594.1"/>
    </source>
</evidence>
<sequence length="243" mass="26232">MKRAMMTLLAAMACNGAYADTIGLFAGISGWNADFTGDVQSGSESVDLEKDLGLDDDTFIQGYVAFEHFVPGLPNLRLQYTELSQNGQGTLTKTFDDVTFTGDVDTDVDLTHTDLIAYWRLLDNVVSLDLGLQARIFDGEITIKQKGASTNESTTAIDEVVPMLYGAVGVDLPLTGLSVGASLAGLKYSDNRMLDVAARINYEIEVVGVELGWREMQLELDDVSDVDADVDIGGPYLGVSVHF</sequence>
<accession>Q2SCN0</accession>
<dbReference type="STRING" id="349521.HCH_04903"/>
<dbReference type="OrthoDB" id="6708408at2"/>
<evidence type="ECO:0000256" key="1">
    <source>
        <dbReference type="SAM" id="SignalP"/>
    </source>
</evidence>
<gene>
    <name evidence="2" type="ordered locus">HCH_04903</name>
</gene>
<name>Q2SCN0_HAHCH</name>
<reference evidence="2 3" key="1">
    <citation type="journal article" date="2005" name="Nucleic Acids Res.">
        <title>Genomic blueprint of Hahella chejuensis, a marine microbe producing an algicidal agent.</title>
        <authorList>
            <person name="Jeong H."/>
            <person name="Yim J.H."/>
            <person name="Lee C."/>
            <person name="Choi S.-H."/>
            <person name="Park Y.K."/>
            <person name="Yoon S.H."/>
            <person name="Hur C.-G."/>
            <person name="Kang H.-Y."/>
            <person name="Kim D."/>
            <person name="Lee H.H."/>
            <person name="Park K.H."/>
            <person name="Park S.-H."/>
            <person name="Park H.-S."/>
            <person name="Lee H.K."/>
            <person name="Oh T.K."/>
            <person name="Kim J.F."/>
        </authorList>
    </citation>
    <scope>NUCLEOTIDE SEQUENCE [LARGE SCALE GENOMIC DNA]</scope>
    <source>
        <strain evidence="2 3">KCTC 2396</strain>
    </source>
</reference>
<dbReference type="HOGENOM" id="CLU_093491_1_0_6"/>
<keyword evidence="1" id="KW-0732">Signal</keyword>
<feature type="signal peptide" evidence="1">
    <location>
        <begin position="1"/>
        <end position="19"/>
    </location>
</feature>
<dbReference type="RefSeq" id="WP_011398659.1">
    <property type="nucleotide sequence ID" value="NC_007645.1"/>
</dbReference>
<feature type="chain" id="PRO_5004214958" description="Outer membrane protein" evidence="1">
    <location>
        <begin position="20"/>
        <end position="243"/>
    </location>
</feature>
<dbReference type="Proteomes" id="UP000000238">
    <property type="component" value="Chromosome"/>
</dbReference>
<evidence type="ECO:0000313" key="3">
    <source>
        <dbReference type="Proteomes" id="UP000000238"/>
    </source>
</evidence>
<protein>
    <recommendedName>
        <fullName evidence="4">Outer membrane protein</fullName>
    </recommendedName>
</protein>
<dbReference type="AlphaFoldDB" id="Q2SCN0"/>
<dbReference type="eggNOG" id="COG3637">
    <property type="taxonomic scope" value="Bacteria"/>
</dbReference>
<dbReference type="KEGG" id="hch:HCH_04903"/>
<dbReference type="NCBIfam" id="TIGR04219">
    <property type="entry name" value="OMP_w_GlyGly"/>
    <property type="match status" value="1"/>
</dbReference>